<evidence type="ECO:0000256" key="2">
    <source>
        <dbReference type="SAM" id="Phobius"/>
    </source>
</evidence>
<dbReference type="Pfam" id="PF14333">
    <property type="entry name" value="DUF4389"/>
    <property type="match status" value="2"/>
</dbReference>
<evidence type="ECO:0000256" key="1">
    <source>
        <dbReference type="SAM" id="MobiDB-lite"/>
    </source>
</evidence>
<keyword evidence="2" id="KW-0472">Membrane</keyword>
<protein>
    <submittedName>
        <fullName evidence="3">DUF4389 domain-containing protein</fullName>
    </submittedName>
</protein>
<evidence type="ECO:0000313" key="3">
    <source>
        <dbReference type="EMBL" id="MFC7615413.1"/>
    </source>
</evidence>
<dbReference type="Proteomes" id="UP001596512">
    <property type="component" value="Unassembled WGS sequence"/>
</dbReference>
<gene>
    <name evidence="3" type="ORF">ACFQV2_19805</name>
</gene>
<keyword evidence="2" id="KW-1133">Transmembrane helix</keyword>
<proteinExistence type="predicted"/>
<keyword evidence="4" id="KW-1185">Reference proteome</keyword>
<feature type="transmembrane region" description="Helical" evidence="2">
    <location>
        <begin position="236"/>
        <end position="261"/>
    </location>
</feature>
<feature type="transmembrane region" description="Helical" evidence="2">
    <location>
        <begin position="151"/>
        <end position="172"/>
    </location>
</feature>
<feature type="transmembrane region" description="Helical" evidence="2">
    <location>
        <begin position="123"/>
        <end position="145"/>
    </location>
</feature>
<feature type="transmembrane region" description="Helical" evidence="2">
    <location>
        <begin position="423"/>
        <end position="445"/>
    </location>
</feature>
<accession>A0ABW2TQA0</accession>
<sequence length="471" mass="49249">MAQPYPLRVTGVLDAPLSRWLWLVKWLLLVPHYLVLTVLWAGFALATAAAFFAILVTGRYPRPLFDFTSGVLRWSWRVHYYGYGALGTDRYPPFTLADVPDYPARLDIAYPARLSRGLVLVKWLLAVPHFVVVAVLAGGGAWFAVRDGEPAGWGAGGLVPLLVVAAGVVLLFRARYPAGLHPFVVGLDRWALRVTAYAALMTDEYPPFRLDQGGAEPGVPATAPPPPPSGGGGARVAAAVVGVLLTLSAALPLLTGAVLLWTDTTQREDGFLTAPAVRVSTPGYAITSGTIALPEPVGWADAAGVVGTVRVTVDRAAGPVFVGVGPAAEVDRYLDGVAHAALETVVVTDGRTEARLVEHPGAAPALPPATALRWRAVDQGAGPRVLTWTADPGDWRFVVMAADARPGVDVEVTAGATVPPLPWIAVGLLVLGAALGAGGVTLLLVGLRTPPRAPVPTIPRHSGEGAARHGD</sequence>
<feature type="region of interest" description="Disordered" evidence="1">
    <location>
        <begin position="212"/>
        <end position="231"/>
    </location>
</feature>
<feature type="transmembrane region" description="Helical" evidence="2">
    <location>
        <begin position="33"/>
        <end position="56"/>
    </location>
</feature>
<evidence type="ECO:0000313" key="4">
    <source>
        <dbReference type="Proteomes" id="UP001596512"/>
    </source>
</evidence>
<organism evidence="3 4">
    <name type="scientific">Actinokineospora soli</name>
    <dbReference type="NCBI Taxonomy" id="1048753"/>
    <lineage>
        <taxon>Bacteria</taxon>
        <taxon>Bacillati</taxon>
        <taxon>Actinomycetota</taxon>
        <taxon>Actinomycetes</taxon>
        <taxon>Pseudonocardiales</taxon>
        <taxon>Pseudonocardiaceae</taxon>
        <taxon>Actinokineospora</taxon>
    </lineage>
</organism>
<dbReference type="EMBL" id="JBHTEY010000004">
    <property type="protein sequence ID" value="MFC7615413.1"/>
    <property type="molecule type" value="Genomic_DNA"/>
</dbReference>
<comment type="caution">
    <text evidence="3">The sequence shown here is derived from an EMBL/GenBank/DDBJ whole genome shotgun (WGS) entry which is preliminary data.</text>
</comment>
<keyword evidence="2" id="KW-0812">Transmembrane</keyword>
<reference evidence="4" key="1">
    <citation type="journal article" date="2019" name="Int. J. Syst. Evol. Microbiol.">
        <title>The Global Catalogue of Microorganisms (GCM) 10K type strain sequencing project: providing services to taxonomists for standard genome sequencing and annotation.</title>
        <authorList>
            <consortium name="The Broad Institute Genomics Platform"/>
            <consortium name="The Broad Institute Genome Sequencing Center for Infectious Disease"/>
            <person name="Wu L."/>
            <person name="Ma J."/>
        </authorList>
    </citation>
    <scope>NUCLEOTIDE SEQUENCE [LARGE SCALE GENOMIC DNA]</scope>
    <source>
        <strain evidence="4">JCM 17695</strain>
    </source>
</reference>
<dbReference type="InterPro" id="IPR025498">
    <property type="entry name" value="DUF4389"/>
</dbReference>
<name>A0ABW2TQA0_9PSEU</name>